<evidence type="ECO:0000256" key="7">
    <source>
        <dbReference type="PIRSR" id="PIRSR000185-2"/>
    </source>
</evidence>
<dbReference type="PANTHER" id="PTHR43571">
    <property type="entry name" value="NADP-SPECIFIC GLUTAMATE DEHYDROGENASE 1-RELATED"/>
    <property type="match status" value="1"/>
</dbReference>
<dbReference type="Gene3D" id="3.40.50.720">
    <property type="entry name" value="NAD(P)-binding Rossmann-like Domain"/>
    <property type="match status" value="1"/>
</dbReference>
<evidence type="ECO:0000256" key="5">
    <source>
        <dbReference type="PIRNR" id="PIRNR000185"/>
    </source>
</evidence>
<feature type="binding site" evidence="7">
    <location>
        <position position="168"/>
    </location>
    <ligand>
        <name>substrate</name>
    </ligand>
</feature>
<dbReference type="NCBIfam" id="NF006929">
    <property type="entry name" value="PRK09414.1"/>
    <property type="match status" value="1"/>
</dbReference>
<dbReference type="InterPro" id="IPR036291">
    <property type="entry name" value="NAD(P)-bd_dom_sf"/>
</dbReference>
<dbReference type="Pfam" id="PF00208">
    <property type="entry name" value="ELFV_dehydrog"/>
    <property type="match status" value="1"/>
</dbReference>
<evidence type="ECO:0000256" key="2">
    <source>
        <dbReference type="ARBA" id="ARBA00011643"/>
    </source>
</evidence>
<dbReference type="InterPro" id="IPR050724">
    <property type="entry name" value="Glu_Leu_Phe_Val_DH"/>
</dbReference>
<dbReference type="InterPro" id="IPR006097">
    <property type="entry name" value="Glu/Leu/Phe/Val/Trp_DH_dimer"/>
</dbReference>
<dbReference type="InterPro" id="IPR014362">
    <property type="entry name" value="Glu_DH"/>
</dbReference>
<gene>
    <name evidence="11" type="ORF">SAMN04490244_11465</name>
</gene>
<dbReference type="FunFam" id="3.40.50.10860:FF:000002">
    <property type="entry name" value="Glutamate dehydrogenase"/>
    <property type="match status" value="1"/>
</dbReference>
<dbReference type="PANTHER" id="PTHR43571:SF1">
    <property type="entry name" value="NADP-SPECIFIC GLUTAMATE DEHYDROGENASE 1-RELATED"/>
    <property type="match status" value="1"/>
</dbReference>
<dbReference type="AlphaFoldDB" id="A0A1H9WY77"/>
<evidence type="ECO:0000256" key="6">
    <source>
        <dbReference type="PIRSR" id="PIRSR000185-1"/>
    </source>
</evidence>
<dbReference type="RefSeq" id="WP_092696080.1">
    <property type="nucleotide sequence ID" value="NZ_FOGU01000014.1"/>
</dbReference>
<dbReference type="GO" id="GO:0006537">
    <property type="term" value="P:glutamate biosynthetic process"/>
    <property type="evidence" value="ECO:0007669"/>
    <property type="project" value="TreeGrafter"/>
</dbReference>
<dbReference type="SMART" id="SM00839">
    <property type="entry name" value="ELFV_dehydrog"/>
    <property type="match status" value="1"/>
</dbReference>
<evidence type="ECO:0000256" key="3">
    <source>
        <dbReference type="ARBA" id="ARBA00023002"/>
    </source>
</evidence>
<keyword evidence="7" id="KW-0520">NAD</keyword>
<name>A0A1H9WY77_9RHOB</name>
<dbReference type="SUPFAM" id="SSF51735">
    <property type="entry name" value="NAD(P)-binding Rossmann-fold domains"/>
    <property type="match status" value="1"/>
</dbReference>
<evidence type="ECO:0000256" key="8">
    <source>
        <dbReference type="PIRSR" id="PIRSR000185-3"/>
    </source>
</evidence>
<dbReference type="STRING" id="641238.SAMN04490244_11465"/>
<keyword evidence="3 5" id="KW-0560">Oxidoreductase</keyword>
<feature type="binding site" evidence="7">
    <location>
        <position position="114"/>
    </location>
    <ligand>
        <name>substrate</name>
    </ligand>
</feature>
<proteinExistence type="inferred from homology"/>
<dbReference type="Gene3D" id="1.10.285.10">
    <property type="entry name" value="Glutamate Dehydrogenase, chain A, domain 3"/>
    <property type="match status" value="2"/>
</dbReference>
<dbReference type="PRINTS" id="PR00082">
    <property type="entry name" value="GLFDHDRGNASE"/>
</dbReference>
<dbReference type="InterPro" id="IPR033524">
    <property type="entry name" value="Glu/Leu/Phe/Val_DH_AS"/>
</dbReference>
<feature type="binding site" evidence="7">
    <location>
        <position position="243"/>
    </location>
    <ligand>
        <name>NAD(+)</name>
        <dbReference type="ChEBI" id="CHEBI:57540"/>
    </ligand>
</feature>
<dbReference type="InterPro" id="IPR006095">
    <property type="entry name" value="Glu/Leu/Phe/Val/Trp_DH"/>
</dbReference>
<evidence type="ECO:0000313" key="12">
    <source>
        <dbReference type="Proteomes" id="UP000198885"/>
    </source>
</evidence>
<accession>A0A1H9WY77</accession>
<feature type="binding site" evidence="7">
    <location>
        <position position="93"/>
    </location>
    <ligand>
        <name>substrate</name>
    </ligand>
</feature>
<dbReference type="FunFam" id="3.40.50.720:FF:000030">
    <property type="entry name" value="Glutamate dehydrogenase"/>
    <property type="match status" value="1"/>
</dbReference>
<keyword evidence="7" id="KW-0547">Nucleotide-binding</keyword>
<feature type="binding site" evidence="7">
    <location>
        <position position="212"/>
    </location>
    <ligand>
        <name>NAD(+)</name>
        <dbReference type="ChEBI" id="CHEBI:57540"/>
    </ligand>
</feature>
<dbReference type="InterPro" id="IPR046346">
    <property type="entry name" value="Aminoacid_DH-like_N_sf"/>
</dbReference>
<evidence type="ECO:0000256" key="4">
    <source>
        <dbReference type="ARBA" id="ARBA00048584"/>
    </source>
</evidence>
<evidence type="ECO:0000259" key="10">
    <source>
        <dbReference type="SMART" id="SM00839"/>
    </source>
</evidence>
<evidence type="ECO:0000313" key="11">
    <source>
        <dbReference type="EMBL" id="SES38769.1"/>
    </source>
</evidence>
<evidence type="ECO:0000256" key="9">
    <source>
        <dbReference type="RuleBase" id="RU004417"/>
    </source>
</evidence>
<sequence>MTDTDAALTEFMEAHDARNPGEPEFRQAVEDVARSVMPWYVTQDRMRRRQVLERLTEPDRTVSFRVPWEADDGSVRFNRGWRVQFSQVMGPYKGGLRFAPSVNQSVLKFLGFEQIFKNTLTGLPMGGAKGGADFDPKEASEAELRRFCHAFMDELYRHIGPDVDVPAGDMGVGMDEISLMFGRYLTLKNTWHGALTGKGSTFGGSAVRTEATGYGCVYFAELMLERLDRSIEDARVAISGSGNVALYAAEKALDEGATVVTLSDSGGTLVFEDGLDRDTLETVKTRKGDGARLSELADETGGSYRDGAAPWGEQCDIALPCATQNEMDGDAAKALADNGVWLVCEGANMPLTSDAAQTLRDAGIPRGPGKASNAGGVAVSGLEESQNAQRLYWSRDEVDRQLRDIMRGIHDDCLEVADGHADDMDYVTCANLAAFQRVSRALDAFWVF</sequence>
<feature type="binding site" evidence="7">
    <location>
        <position position="380"/>
    </location>
    <ligand>
        <name>substrate</name>
    </ligand>
</feature>
<dbReference type="OrthoDB" id="9803297at2"/>
<comment type="catalytic activity">
    <reaction evidence="4">
        <text>L-glutamate + NADP(+) + H2O = 2-oxoglutarate + NH4(+) + NADPH + H(+)</text>
        <dbReference type="Rhea" id="RHEA:11612"/>
        <dbReference type="ChEBI" id="CHEBI:15377"/>
        <dbReference type="ChEBI" id="CHEBI:15378"/>
        <dbReference type="ChEBI" id="CHEBI:16810"/>
        <dbReference type="ChEBI" id="CHEBI:28938"/>
        <dbReference type="ChEBI" id="CHEBI:29985"/>
        <dbReference type="ChEBI" id="CHEBI:57783"/>
        <dbReference type="ChEBI" id="CHEBI:58349"/>
        <dbReference type="EC" id="1.4.1.4"/>
    </reaction>
</comment>
<feature type="site" description="Important for catalysis" evidence="8">
    <location>
        <position position="169"/>
    </location>
</feature>
<dbReference type="Gene3D" id="3.40.50.10860">
    <property type="entry name" value="Leucine Dehydrogenase, chain A, domain 1"/>
    <property type="match status" value="1"/>
</dbReference>
<dbReference type="GO" id="GO:0005829">
    <property type="term" value="C:cytosol"/>
    <property type="evidence" value="ECO:0007669"/>
    <property type="project" value="TreeGrafter"/>
</dbReference>
<dbReference type="SUPFAM" id="SSF53223">
    <property type="entry name" value="Aminoacid dehydrogenase-like, N-terminal domain"/>
    <property type="match status" value="1"/>
</dbReference>
<protein>
    <recommendedName>
        <fullName evidence="5">Glutamate dehydrogenase</fullName>
    </recommendedName>
</protein>
<keyword evidence="12" id="KW-1185">Reference proteome</keyword>
<comment type="subunit">
    <text evidence="2">Homohexamer.</text>
</comment>
<reference evidence="11 12" key="1">
    <citation type="submission" date="2016-10" db="EMBL/GenBank/DDBJ databases">
        <authorList>
            <person name="de Groot N.N."/>
        </authorList>
    </citation>
    <scope>NUCLEOTIDE SEQUENCE [LARGE SCALE GENOMIC DNA]</scope>
    <source>
        <strain evidence="11 12">DSM 23042</strain>
    </source>
</reference>
<feature type="active site" description="Proton donor" evidence="6">
    <location>
        <position position="129"/>
    </location>
</feature>
<dbReference type="GO" id="GO:0004354">
    <property type="term" value="F:glutamate dehydrogenase (NADP+) activity"/>
    <property type="evidence" value="ECO:0007669"/>
    <property type="project" value="UniProtKB-EC"/>
</dbReference>
<dbReference type="PIRSF" id="PIRSF000185">
    <property type="entry name" value="Glu_DH"/>
    <property type="match status" value="1"/>
</dbReference>
<dbReference type="InterPro" id="IPR006096">
    <property type="entry name" value="Glu/Leu/Phe/Val/Trp_DH_C"/>
</dbReference>
<evidence type="ECO:0000256" key="1">
    <source>
        <dbReference type="ARBA" id="ARBA00006382"/>
    </source>
</evidence>
<dbReference type="PROSITE" id="PS00074">
    <property type="entry name" value="GLFV_DEHYDROGENASE"/>
    <property type="match status" value="1"/>
</dbReference>
<dbReference type="Pfam" id="PF02812">
    <property type="entry name" value="ELFV_dehydrog_N"/>
    <property type="match status" value="1"/>
</dbReference>
<organism evidence="11 12">
    <name type="scientific">Tranquillimonas rosea</name>
    <dbReference type="NCBI Taxonomy" id="641238"/>
    <lineage>
        <taxon>Bacteria</taxon>
        <taxon>Pseudomonadati</taxon>
        <taxon>Pseudomonadota</taxon>
        <taxon>Alphaproteobacteria</taxon>
        <taxon>Rhodobacterales</taxon>
        <taxon>Roseobacteraceae</taxon>
        <taxon>Tranquillimonas</taxon>
    </lineage>
</organism>
<dbReference type="GO" id="GO:0000166">
    <property type="term" value="F:nucleotide binding"/>
    <property type="evidence" value="ECO:0007669"/>
    <property type="project" value="UniProtKB-KW"/>
</dbReference>
<dbReference type="Proteomes" id="UP000198885">
    <property type="component" value="Unassembled WGS sequence"/>
</dbReference>
<comment type="similarity">
    <text evidence="1 5 9">Belongs to the Glu/Leu/Phe/Val dehydrogenases family.</text>
</comment>
<feature type="binding site" evidence="7">
    <location>
        <position position="117"/>
    </location>
    <ligand>
        <name>substrate</name>
    </ligand>
</feature>
<dbReference type="EMBL" id="FOGU01000014">
    <property type="protein sequence ID" value="SES38769.1"/>
    <property type="molecule type" value="Genomic_DNA"/>
</dbReference>
<feature type="domain" description="Glutamate/phenylalanine/leucine/valine/L-tryptophan dehydrogenase C-terminal" evidence="10">
    <location>
        <begin position="205"/>
        <end position="443"/>
    </location>
</feature>